<keyword evidence="2" id="KW-0732">Signal</keyword>
<keyword evidence="4" id="KW-1185">Reference proteome</keyword>
<evidence type="ECO:0000256" key="2">
    <source>
        <dbReference type="SAM" id="SignalP"/>
    </source>
</evidence>
<evidence type="ECO:0000313" key="4">
    <source>
        <dbReference type="Proteomes" id="UP001365542"/>
    </source>
</evidence>
<sequence>MKLHVDTLLLFTFLAAGVVAVPPPDNCNPPPPVRPWAFTPSVFTRNLDNYIILLGNTARMRTAYDRLTNRMGQMYRLIVAWDRNETLDIPYYPITELIKIYSYIQGHRLHCFNNPTQLLAHLIEIHEQGPTGDYIVYPPPGHAHGAHSDRDDRDTVNSDIPEHIPGTVSPIAPSERIGSPMLSEDQDIEFKIYENMGPETFRENPYIGGLDDLDISRGSIDEDYDSPVYQTSPVRSPALFDVWRSPDVNFFSDEDDDDSFSNQDTKEKEVQPIEIEEVGLDTELHRLLKRVDSPRALSQSQPQNQPQTQNQNQNPNHDLSQRERNEIYESVRSFQHRPNPVIFQFIVLTKMDRLRVYFNNMIKVLIQLSQALPLLNLNAGTPLGLRSRNQIVDIVNNLMRDLRNWDAIMRVIFDTAIRPNFRTTLLGEEAMRQTLNPYNILEHPVQANGSYLGYNPTDLPYVRRIWTRGHGGD</sequence>
<organism evidence="3 4">
    <name type="scientific">Orbilia ellipsospora</name>
    <dbReference type="NCBI Taxonomy" id="2528407"/>
    <lineage>
        <taxon>Eukaryota</taxon>
        <taxon>Fungi</taxon>
        <taxon>Dikarya</taxon>
        <taxon>Ascomycota</taxon>
        <taxon>Pezizomycotina</taxon>
        <taxon>Orbiliomycetes</taxon>
        <taxon>Orbiliales</taxon>
        <taxon>Orbiliaceae</taxon>
        <taxon>Orbilia</taxon>
    </lineage>
</organism>
<evidence type="ECO:0000313" key="3">
    <source>
        <dbReference type="EMBL" id="KAK6537332.1"/>
    </source>
</evidence>
<name>A0AAV9X5G3_9PEZI</name>
<gene>
    <name evidence="3" type="ORF">TWF694_011523</name>
</gene>
<feature type="compositionally biased region" description="Low complexity" evidence="1">
    <location>
        <begin position="298"/>
        <end position="316"/>
    </location>
</feature>
<feature type="region of interest" description="Disordered" evidence="1">
    <location>
        <begin position="294"/>
        <end position="318"/>
    </location>
</feature>
<feature type="signal peptide" evidence="2">
    <location>
        <begin position="1"/>
        <end position="20"/>
    </location>
</feature>
<proteinExistence type="predicted"/>
<protein>
    <submittedName>
        <fullName evidence="3">Uncharacterized protein</fullName>
    </submittedName>
</protein>
<dbReference type="Proteomes" id="UP001365542">
    <property type="component" value="Unassembled WGS sequence"/>
</dbReference>
<feature type="chain" id="PRO_5043384677" evidence="2">
    <location>
        <begin position="21"/>
        <end position="473"/>
    </location>
</feature>
<accession>A0AAV9X5G3</accession>
<feature type="region of interest" description="Disordered" evidence="1">
    <location>
        <begin position="251"/>
        <end position="274"/>
    </location>
</feature>
<evidence type="ECO:0000256" key="1">
    <source>
        <dbReference type="SAM" id="MobiDB-lite"/>
    </source>
</evidence>
<dbReference type="EMBL" id="JAVHJO010000009">
    <property type="protein sequence ID" value="KAK6537332.1"/>
    <property type="molecule type" value="Genomic_DNA"/>
</dbReference>
<comment type="caution">
    <text evidence="3">The sequence shown here is derived from an EMBL/GenBank/DDBJ whole genome shotgun (WGS) entry which is preliminary data.</text>
</comment>
<dbReference type="AlphaFoldDB" id="A0AAV9X5G3"/>
<reference evidence="3 4" key="1">
    <citation type="submission" date="2019-10" db="EMBL/GenBank/DDBJ databases">
        <authorList>
            <person name="Palmer J.M."/>
        </authorList>
    </citation>
    <scope>NUCLEOTIDE SEQUENCE [LARGE SCALE GENOMIC DNA]</scope>
    <source>
        <strain evidence="3 4">TWF694</strain>
    </source>
</reference>